<reference evidence="9 10" key="1">
    <citation type="submission" date="2022-05" db="EMBL/GenBank/DDBJ databases">
        <authorList>
            <person name="Park J.-S."/>
        </authorList>
    </citation>
    <scope>NUCLEOTIDE SEQUENCE [LARGE SCALE GENOMIC DNA]</scope>
    <source>
        <strain evidence="9 10">2012CJ34-2</strain>
    </source>
</reference>
<dbReference type="EMBL" id="JAMFLX010000007">
    <property type="protein sequence ID" value="MCL6269617.1"/>
    <property type="molecule type" value="Genomic_DNA"/>
</dbReference>
<dbReference type="InterPro" id="IPR049830">
    <property type="entry name" value="HndD"/>
</dbReference>
<dbReference type="InterPro" id="IPR004108">
    <property type="entry name" value="Fe_hydrogenase_lsu_C"/>
</dbReference>
<dbReference type="InterPro" id="IPR036010">
    <property type="entry name" value="2Fe-2S_ferredoxin-like_sf"/>
</dbReference>
<organism evidence="9 10">
    <name type="scientific">Parendozoicomonas callyspongiae</name>
    <dbReference type="NCBI Taxonomy" id="2942213"/>
    <lineage>
        <taxon>Bacteria</taxon>
        <taxon>Pseudomonadati</taxon>
        <taxon>Pseudomonadota</taxon>
        <taxon>Gammaproteobacteria</taxon>
        <taxon>Oceanospirillales</taxon>
        <taxon>Endozoicomonadaceae</taxon>
        <taxon>Parendozoicomonas</taxon>
    </lineage>
</organism>
<dbReference type="SMART" id="SM00929">
    <property type="entry name" value="NADH-G_4Fe-4S_3"/>
    <property type="match status" value="1"/>
</dbReference>
<comment type="similarity">
    <text evidence="1">Belongs to the complex I 75 kDa subunit family.</text>
</comment>
<dbReference type="InterPro" id="IPR019574">
    <property type="entry name" value="NADH_UbQ_OxRdtase_Gsu_4Fe4S-bd"/>
</dbReference>
<comment type="caution">
    <text evidence="9">The sequence shown here is derived from an EMBL/GenBank/DDBJ whole genome shotgun (WGS) entry which is preliminary data.</text>
</comment>
<dbReference type="InterPro" id="IPR003149">
    <property type="entry name" value="Fe_hydrogenase_ssu"/>
</dbReference>
<evidence type="ECO:0000313" key="10">
    <source>
        <dbReference type="Proteomes" id="UP001203338"/>
    </source>
</evidence>
<feature type="domain" description="4Fe-4S ferredoxin-type" evidence="7">
    <location>
        <begin position="137"/>
        <end position="168"/>
    </location>
</feature>
<dbReference type="SUPFAM" id="SSF54292">
    <property type="entry name" value="2Fe-2S ferredoxin-like"/>
    <property type="match status" value="1"/>
</dbReference>
<dbReference type="SUPFAM" id="SSF54862">
    <property type="entry name" value="4Fe-4S ferredoxins"/>
    <property type="match status" value="1"/>
</dbReference>
<dbReference type="PROSITE" id="PS51379">
    <property type="entry name" value="4FE4S_FER_2"/>
    <property type="match status" value="2"/>
</dbReference>
<dbReference type="InterPro" id="IPR036991">
    <property type="entry name" value="Fe_hydrogenase_ssu_sf"/>
</dbReference>
<keyword evidence="10" id="KW-1185">Reference proteome</keyword>
<dbReference type="Gene3D" id="3.10.20.740">
    <property type="match status" value="1"/>
</dbReference>
<gene>
    <name evidence="9" type="ORF">M3P05_06640</name>
</gene>
<proteinExistence type="inferred from homology"/>
<dbReference type="InterPro" id="IPR050340">
    <property type="entry name" value="Cytosolic_Fe-S_CAF"/>
</dbReference>
<dbReference type="Gene3D" id="3.40.950.10">
    <property type="entry name" value="Fe-only Hydrogenase (Larger Subunit), Chain L, domain 3"/>
    <property type="match status" value="1"/>
</dbReference>
<evidence type="ECO:0000259" key="8">
    <source>
        <dbReference type="PROSITE" id="PS51839"/>
    </source>
</evidence>
<dbReference type="Pfam" id="PF02256">
    <property type="entry name" value="Fe_hyd_SSU"/>
    <property type="match status" value="1"/>
</dbReference>
<evidence type="ECO:0000256" key="5">
    <source>
        <dbReference type="ARBA" id="ARBA00023014"/>
    </source>
</evidence>
<dbReference type="InterPro" id="IPR017896">
    <property type="entry name" value="4Fe4S_Fe-S-bd"/>
</dbReference>
<evidence type="ECO:0000256" key="3">
    <source>
        <dbReference type="ARBA" id="ARBA00022723"/>
    </source>
</evidence>
<dbReference type="NCBIfam" id="NF040763">
    <property type="entry name" value="FeFe_hydrog_A6"/>
    <property type="match status" value="1"/>
</dbReference>
<dbReference type="PROSITE" id="PS00198">
    <property type="entry name" value="4FE4S_FER_1"/>
    <property type="match status" value="1"/>
</dbReference>
<protein>
    <submittedName>
        <fullName evidence="9">NADH-dependent [FeFe] hydrogenase, group A6</fullName>
    </submittedName>
</protein>
<dbReference type="InterPro" id="IPR009016">
    <property type="entry name" value="Fe_hydrogenase"/>
</dbReference>
<evidence type="ECO:0000259" key="6">
    <source>
        <dbReference type="PROSITE" id="PS51085"/>
    </source>
</evidence>
<keyword evidence="5" id="KW-0411">Iron-sulfur</keyword>
<dbReference type="PROSITE" id="PS51085">
    <property type="entry name" value="2FE2S_FER_2"/>
    <property type="match status" value="1"/>
</dbReference>
<evidence type="ECO:0000256" key="4">
    <source>
        <dbReference type="ARBA" id="ARBA00023004"/>
    </source>
</evidence>
<name>A0ABT0PFT3_9GAMM</name>
<dbReference type="Proteomes" id="UP001203338">
    <property type="component" value="Unassembled WGS sequence"/>
</dbReference>
<dbReference type="Pfam" id="PF10588">
    <property type="entry name" value="NADH-G_4Fe-4S_3"/>
    <property type="match status" value="1"/>
</dbReference>
<dbReference type="InterPro" id="IPR013352">
    <property type="entry name" value="Fe_hydrogenase_subset"/>
</dbReference>
<dbReference type="SMART" id="SM00902">
    <property type="entry name" value="Fe_hyd_SSU"/>
    <property type="match status" value="1"/>
</dbReference>
<evidence type="ECO:0000259" key="7">
    <source>
        <dbReference type="PROSITE" id="PS51379"/>
    </source>
</evidence>
<dbReference type="CDD" id="cd00207">
    <property type="entry name" value="fer2"/>
    <property type="match status" value="1"/>
</dbReference>
<dbReference type="Pfam" id="PF22117">
    <property type="entry name" value="Fer4_Nqo3"/>
    <property type="match status" value="1"/>
</dbReference>
<dbReference type="InterPro" id="IPR001041">
    <property type="entry name" value="2Fe-2S_ferredoxin-type"/>
</dbReference>
<dbReference type="InterPro" id="IPR054351">
    <property type="entry name" value="NADH_UbQ_OxRdtase_ferredoxin"/>
</dbReference>
<dbReference type="InterPro" id="IPR017900">
    <property type="entry name" value="4Fe4S_Fe_S_CS"/>
</dbReference>
<dbReference type="PROSITE" id="PS51839">
    <property type="entry name" value="4FE4S_HC3"/>
    <property type="match status" value="1"/>
</dbReference>
<sequence>MVQIVIDGQETEVEVGTTILEAAKKVGVKIPTLCHHPDQAVKANCRICVVEIEGQKLLQPSCSFPVWEGMVVRTNTPKVQRVRSNVLELILAHHAQECLFCSRNGNCELQEVTQDMHFTREVRYTNETRHGKDESSPSVVRDTNKCILCGRCSYVCDKIQSVGALCKEGRGFSTKLSSAYGKDLADSTCTNCGQCIQACPVGALTIHDDTEHVYEAMEAGKHVIAQVAPAVRITIAEALGENPGTVNKGRLVTAMKRVGFDKVFDTDFSADLTIMEEGHELLNRLQNGGTLPMVTSCCPAWIKFCETSFPEELPHLSTCKSPQQMFGALLKTWYPERSGVYPKDIYSVSIMPCTAKKFECVRPEMNSSGYQDVDKVITVQELANMICAAGINFADLPETEFDSPFGLGTGAGEIFGATGGVMEAALRTVYEVVTGEELEDVDFNAVRGFEGIKEASVDLKGIEVKVAIAHGLGNARKLMNAVKAGEADYHFIEVMACPGGCIGGGGNPIKNWKKMEKRLEGVYAEDKKLPIRKSHENPYIQKIYNDFLGEPLGEQSHKLLHTTYIDRSDIFKS</sequence>
<evidence type="ECO:0000313" key="9">
    <source>
        <dbReference type="EMBL" id="MCL6269617.1"/>
    </source>
</evidence>
<dbReference type="RefSeq" id="WP_249698673.1">
    <property type="nucleotide sequence ID" value="NZ_JAMFLX010000007.1"/>
</dbReference>
<accession>A0ABT0PFT3</accession>
<keyword evidence="3" id="KW-0479">Metal-binding</keyword>
<dbReference type="Pfam" id="PF13510">
    <property type="entry name" value="Fer2_4"/>
    <property type="match status" value="1"/>
</dbReference>
<evidence type="ECO:0000256" key="1">
    <source>
        <dbReference type="ARBA" id="ARBA00005404"/>
    </source>
</evidence>
<keyword evidence="4" id="KW-0408">Iron</keyword>
<keyword evidence="2" id="KW-0004">4Fe-4S</keyword>
<dbReference type="PANTHER" id="PTHR11615">
    <property type="entry name" value="NITRATE, FORMATE, IRON DEHYDROGENASE"/>
    <property type="match status" value="1"/>
</dbReference>
<feature type="domain" description="2Fe-2S ferredoxin-type" evidence="6">
    <location>
        <begin position="1"/>
        <end position="78"/>
    </location>
</feature>
<dbReference type="NCBIfam" id="TIGR02512">
    <property type="entry name" value="FeFe_hydrog_A"/>
    <property type="match status" value="1"/>
</dbReference>
<dbReference type="Gene3D" id="3.40.50.1780">
    <property type="match status" value="1"/>
</dbReference>
<dbReference type="Gene3D" id="4.10.260.20">
    <property type="entry name" value="Iron hydrogenase, small subunit"/>
    <property type="match status" value="1"/>
</dbReference>
<dbReference type="Pfam" id="PF02906">
    <property type="entry name" value="Fe_hyd_lg_C"/>
    <property type="match status" value="1"/>
</dbReference>
<evidence type="ECO:0000256" key="2">
    <source>
        <dbReference type="ARBA" id="ARBA00022485"/>
    </source>
</evidence>
<dbReference type="Gene3D" id="3.30.70.20">
    <property type="match status" value="1"/>
</dbReference>
<feature type="domain" description="4Fe-4S ferredoxin-type" evidence="7">
    <location>
        <begin position="180"/>
        <end position="209"/>
    </location>
</feature>
<feature type="domain" description="4Fe-4S His(Cys)3-ligated-type" evidence="8">
    <location>
        <begin position="78"/>
        <end position="117"/>
    </location>
</feature>
<dbReference type="SUPFAM" id="SSF53920">
    <property type="entry name" value="Fe-only hydrogenase"/>
    <property type="match status" value="1"/>
</dbReference>